<evidence type="ECO:0000256" key="6">
    <source>
        <dbReference type="ARBA" id="ARBA00023004"/>
    </source>
</evidence>
<reference evidence="9 10" key="1">
    <citation type="submission" date="2023-08" db="EMBL/GenBank/DDBJ databases">
        <authorList>
            <person name="Palmer J.M."/>
        </authorList>
    </citation>
    <scope>NUCLEOTIDE SEQUENCE [LARGE SCALE GENOMIC DNA]</scope>
    <source>
        <strain evidence="9 10">TWF481</strain>
    </source>
</reference>
<keyword evidence="10" id="KW-1185">Reference proteome</keyword>
<dbReference type="InterPro" id="IPR038492">
    <property type="entry name" value="GBBH-like_N_sf"/>
</dbReference>
<comment type="cofactor">
    <cofactor evidence="1">
        <name>Fe(2+)</name>
        <dbReference type="ChEBI" id="CHEBI:29033"/>
    </cofactor>
</comment>
<dbReference type="Pfam" id="PF06155">
    <property type="entry name" value="GBBH-like_N"/>
    <property type="match status" value="1"/>
</dbReference>
<dbReference type="Gene3D" id="3.30.2020.30">
    <property type="match status" value="1"/>
</dbReference>
<evidence type="ECO:0000259" key="8">
    <source>
        <dbReference type="Pfam" id="PF06155"/>
    </source>
</evidence>
<protein>
    <recommendedName>
        <fullName evidence="11">Gamma-butyrobetaine dioxygenase</fullName>
    </recommendedName>
</protein>
<evidence type="ECO:0000259" key="7">
    <source>
        <dbReference type="Pfam" id="PF02668"/>
    </source>
</evidence>
<dbReference type="Gene3D" id="3.60.130.10">
    <property type="entry name" value="Clavaminate synthase-like"/>
    <property type="match status" value="1"/>
</dbReference>
<feature type="domain" description="Gamma-butyrobetaine hydroxylase-like N-terminal" evidence="8">
    <location>
        <begin position="108"/>
        <end position="165"/>
    </location>
</feature>
<dbReference type="GO" id="GO:0016706">
    <property type="term" value="F:2-oxoglutarate-dependent dioxygenase activity"/>
    <property type="evidence" value="ECO:0007669"/>
    <property type="project" value="UniProtKB-ARBA"/>
</dbReference>
<dbReference type="InterPro" id="IPR010376">
    <property type="entry name" value="GBBH-like_N"/>
</dbReference>
<sequence>MASTLRSAAVRCANGSKTSFTARASATSRRYLSISSRPSPQPFRAPNPRNAIKLQPSIFNNFPTRQFSTVANDADQKAIALEIPVFQFKDILPHGELPPTRNIKVNIDGQPFIFDNVFLRDSCTCSTCVDPSTQQKLFTTSDIPTEIYPRRARVSEGNLKIEWSHRLPKSAVEESLKNDFHWSYYGGEFLKNHATPISSVKSNMSDFRRIYWDKKIMEKEVFWIEYEDYMKNELELAKALRHLSFYGLIFIRNVPDGREVDQVPDLAERIGNLKKTFYGDTWTVKSIPKSKNIAYTSLDLGLHMDLLYFESPPGLQFLHCVENTVTGGESYFADAMRAAFMIQATSQQVFNTLTQFPVNFHYHNDAKHYRFSRPTIVMKSPSENYHPQLGIDHINWAPPFQAPFTMDHNGAMVSKSPQWRTFLKGMNQLNEQFENPANQYEYLLKEGDCVVFFNRRVLHARRGFDAESGKRRLTGGYVDIDAFESACRVLAERYPDHGRQDTTGFEYLTEHAKQFGYTQWS</sequence>
<comment type="caution">
    <text evidence="9">The sequence shown here is derived from an EMBL/GenBank/DDBJ whole genome shotgun (WGS) entry which is preliminary data.</text>
</comment>
<keyword evidence="3" id="KW-0479">Metal-binding</keyword>
<dbReference type="GO" id="GO:0045329">
    <property type="term" value="P:carnitine biosynthetic process"/>
    <property type="evidence" value="ECO:0007669"/>
    <property type="project" value="TreeGrafter"/>
</dbReference>
<evidence type="ECO:0000256" key="5">
    <source>
        <dbReference type="ARBA" id="ARBA00023002"/>
    </source>
</evidence>
<accession>A0AAV9WDM2</accession>
<evidence type="ECO:0000256" key="4">
    <source>
        <dbReference type="ARBA" id="ARBA00022964"/>
    </source>
</evidence>
<dbReference type="InterPro" id="IPR050411">
    <property type="entry name" value="AlphaKG_dependent_hydroxylases"/>
</dbReference>
<dbReference type="SUPFAM" id="SSF51197">
    <property type="entry name" value="Clavaminate synthase-like"/>
    <property type="match status" value="1"/>
</dbReference>
<evidence type="ECO:0000256" key="3">
    <source>
        <dbReference type="ARBA" id="ARBA00022723"/>
    </source>
</evidence>
<dbReference type="InterPro" id="IPR003819">
    <property type="entry name" value="TauD/TfdA-like"/>
</dbReference>
<dbReference type="AlphaFoldDB" id="A0AAV9WDM2"/>
<dbReference type="EMBL" id="JAVHJL010000004">
    <property type="protein sequence ID" value="KAK6505588.1"/>
    <property type="molecule type" value="Genomic_DNA"/>
</dbReference>
<dbReference type="GO" id="GO:0046872">
    <property type="term" value="F:metal ion binding"/>
    <property type="evidence" value="ECO:0007669"/>
    <property type="project" value="UniProtKB-KW"/>
</dbReference>
<dbReference type="Proteomes" id="UP001370758">
    <property type="component" value="Unassembled WGS sequence"/>
</dbReference>
<dbReference type="PANTHER" id="PTHR10696">
    <property type="entry name" value="GAMMA-BUTYROBETAINE HYDROXYLASE-RELATED"/>
    <property type="match status" value="1"/>
</dbReference>
<evidence type="ECO:0000256" key="2">
    <source>
        <dbReference type="ARBA" id="ARBA00008654"/>
    </source>
</evidence>
<dbReference type="PANTHER" id="PTHR10696:SF25">
    <property type="entry name" value="OXIDOREDUCTASE AIM17-RELATED"/>
    <property type="match status" value="1"/>
</dbReference>
<proteinExistence type="inferred from homology"/>
<keyword evidence="4" id="KW-0223">Dioxygenase</keyword>
<name>A0AAV9WDM2_9PEZI</name>
<feature type="domain" description="TauD/TfdA-like" evidence="7">
    <location>
        <begin position="226"/>
        <end position="477"/>
    </location>
</feature>
<dbReference type="Pfam" id="PF02668">
    <property type="entry name" value="TauD"/>
    <property type="match status" value="1"/>
</dbReference>
<comment type="similarity">
    <text evidence="2">Belongs to the gamma-BBH/TMLD family.</text>
</comment>
<evidence type="ECO:0000313" key="9">
    <source>
        <dbReference type="EMBL" id="KAK6505588.1"/>
    </source>
</evidence>
<keyword evidence="5" id="KW-0560">Oxidoreductase</keyword>
<evidence type="ECO:0000256" key="1">
    <source>
        <dbReference type="ARBA" id="ARBA00001954"/>
    </source>
</evidence>
<dbReference type="InterPro" id="IPR042098">
    <property type="entry name" value="TauD-like_sf"/>
</dbReference>
<evidence type="ECO:0008006" key="11">
    <source>
        <dbReference type="Google" id="ProtNLM"/>
    </source>
</evidence>
<organism evidence="9 10">
    <name type="scientific">Arthrobotrys musiformis</name>
    <dbReference type="NCBI Taxonomy" id="47236"/>
    <lineage>
        <taxon>Eukaryota</taxon>
        <taxon>Fungi</taxon>
        <taxon>Dikarya</taxon>
        <taxon>Ascomycota</taxon>
        <taxon>Pezizomycotina</taxon>
        <taxon>Orbiliomycetes</taxon>
        <taxon>Orbiliales</taxon>
        <taxon>Orbiliaceae</taxon>
        <taxon>Arthrobotrys</taxon>
    </lineage>
</organism>
<keyword evidence="6" id="KW-0408">Iron</keyword>
<gene>
    <name evidence="9" type="ORF">TWF481_007480</name>
</gene>
<dbReference type="GO" id="GO:0005739">
    <property type="term" value="C:mitochondrion"/>
    <property type="evidence" value="ECO:0007669"/>
    <property type="project" value="TreeGrafter"/>
</dbReference>
<evidence type="ECO:0000313" key="10">
    <source>
        <dbReference type="Proteomes" id="UP001370758"/>
    </source>
</evidence>